<feature type="domain" description="Glycosyltransferase subfamily 4-like N-terminal" evidence="1">
    <location>
        <begin position="12"/>
        <end position="167"/>
    </location>
</feature>
<sequence length="388" mass="43996">MLAPTPFFSDRGCHVRIHEEAEALRRCGHEVGIVTYHLGRDAGAGSVWRIPNIPWYTKTSAGPSWHKPYLDVLLFLKAVRVARTWRPDIIHAHLHEGALLGVLLGRLMRLPVLFDCQGSLTGEILEHRFVRQGSFLHKLFNWVETWINRHVDQIATSSTRTMADMLEVWPELGERIFALPDAVDLAAFRPVGKDPALLHELGIPEDRKVLVYLGALSEPQGTDLMLEVLARLFRERRDLHALIMGFPEEKYREKAKALGLEGQVTFTGRIDYAKACSYLCLGDLALSPKLSRTEANGKLLNYMACGLPCVVFDTPVNRELLGETGVYAAYGDADAFAARIVEVVDNPEDRMVLSRQVREYVERHHSWEARVRRLVEGYEDMHAYDEMT</sequence>
<evidence type="ECO:0000259" key="1">
    <source>
        <dbReference type="Pfam" id="PF13579"/>
    </source>
</evidence>
<name>A0A5D3WHM3_9BACT</name>
<dbReference type="Pfam" id="PF13692">
    <property type="entry name" value="Glyco_trans_1_4"/>
    <property type="match status" value="1"/>
</dbReference>
<dbReference type="SUPFAM" id="SSF53756">
    <property type="entry name" value="UDP-Glycosyltransferase/glycogen phosphorylase"/>
    <property type="match status" value="1"/>
</dbReference>
<dbReference type="CDD" id="cd03794">
    <property type="entry name" value="GT4_WbuB-like"/>
    <property type="match status" value="1"/>
</dbReference>
<dbReference type="PANTHER" id="PTHR45947:SF3">
    <property type="entry name" value="SULFOQUINOVOSYL TRANSFERASE SQD2"/>
    <property type="match status" value="1"/>
</dbReference>
<evidence type="ECO:0000313" key="3">
    <source>
        <dbReference type="Proteomes" id="UP000324159"/>
    </source>
</evidence>
<keyword evidence="3" id="KW-1185">Reference proteome</keyword>
<dbReference type="GO" id="GO:0016758">
    <property type="term" value="F:hexosyltransferase activity"/>
    <property type="evidence" value="ECO:0007669"/>
    <property type="project" value="TreeGrafter"/>
</dbReference>
<dbReference type="Pfam" id="PF13579">
    <property type="entry name" value="Glyco_trans_4_4"/>
    <property type="match status" value="1"/>
</dbReference>
<reference evidence="2 3" key="1">
    <citation type="submission" date="2019-07" db="EMBL/GenBank/DDBJ databases">
        <title>Genomic Encyclopedia of Type Strains, Phase IV (KMG-IV): sequencing the most valuable type-strain genomes for metagenomic binning, comparative biology and taxonomic classification.</title>
        <authorList>
            <person name="Goeker M."/>
        </authorList>
    </citation>
    <scope>NUCLEOTIDE SEQUENCE [LARGE SCALE GENOMIC DNA]</scope>
    <source>
        <strain evidence="2 3">SS015</strain>
    </source>
</reference>
<protein>
    <submittedName>
        <fullName evidence="2">Glycosyltransferase involved in cell wall biosynthesis</fullName>
    </submittedName>
</protein>
<dbReference type="EMBL" id="VNIB01000015">
    <property type="protein sequence ID" value="TYO96056.1"/>
    <property type="molecule type" value="Genomic_DNA"/>
</dbReference>
<dbReference type="PANTHER" id="PTHR45947">
    <property type="entry name" value="SULFOQUINOVOSYL TRANSFERASE SQD2"/>
    <property type="match status" value="1"/>
</dbReference>
<dbReference type="Proteomes" id="UP000324159">
    <property type="component" value="Unassembled WGS sequence"/>
</dbReference>
<evidence type="ECO:0000313" key="2">
    <source>
        <dbReference type="EMBL" id="TYO96056.1"/>
    </source>
</evidence>
<proteinExistence type="predicted"/>
<dbReference type="OrthoDB" id="9803091at2"/>
<dbReference type="AlphaFoldDB" id="A0A5D3WHM3"/>
<comment type="caution">
    <text evidence="2">The sequence shown here is derived from an EMBL/GenBank/DDBJ whole genome shotgun (WGS) entry which is preliminary data.</text>
</comment>
<accession>A0A5D3WHM3</accession>
<dbReference type="InterPro" id="IPR050194">
    <property type="entry name" value="Glycosyltransferase_grp1"/>
</dbReference>
<keyword evidence="2" id="KW-0808">Transferase</keyword>
<dbReference type="InterPro" id="IPR028098">
    <property type="entry name" value="Glyco_trans_4-like_N"/>
</dbReference>
<organism evidence="2 3">
    <name type="scientific">Geothermobacter ehrlichii</name>
    <dbReference type="NCBI Taxonomy" id="213224"/>
    <lineage>
        <taxon>Bacteria</taxon>
        <taxon>Pseudomonadati</taxon>
        <taxon>Thermodesulfobacteriota</taxon>
        <taxon>Desulfuromonadia</taxon>
        <taxon>Desulfuromonadales</taxon>
        <taxon>Geothermobacteraceae</taxon>
        <taxon>Geothermobacter</taxon>
    </lineage>
</organism>
<gene>
    <name evidence="2" type="ORF">EDC39_1152</name>
</gene>
<dbReference type="Gene3D" id="3.40.50.2000">
    <property type="entry name" value="Glycogen Phosphorylase B"/>
    <property type="match status" value="2"/>
</dbReference>